<reference evidence="2" key="2">
    <citation type="journal article" date="2020" name="Int. J. Syst. Evol. Microbiol.">
        <title>Genomic insights into a novel species Rhodoferax aquaticus sp. nov., isolated from freshwater.</title>
        <authorList>
            <person name="Li T."/>
            <person name="Zhuo Y."/>
            <person name="Jin C.Z."/>
            <person name="Wu X."/>
            <person name="Ko S.R."/>
            <person name="Jin F.J."/>
            <person name="Ahn C.Y."/>
            <person name="Oh H.M."/>
            <person name="Lee H.G."/>
            <person name="Jin L."/>
        </authorList>
    </citation>
    <scope>NUCLEOTIDE SEQUENCE [LARGE SCALE GENOMIC DNA]</scope>
    <source>
        <strain evidence="2">Gr-4</strain>
    </source>
</reference>
<sequence>MVQSVVVREYARLTTEKVDGTSIESTLDRAQISQSAFDWICKLNQKFSAAGASLAIVEGRTWLRLDKHVGVIETPCGTRIEILPKHHESGDVIHESRALLQRMIAASFDLPAREVGAADLQLFNAPLTEWVMGRFLAALERIVKTGIRFDYRRVEEEQRYLRGQLNTVRQMRQPPGKQHFFHIRHDIFDPDGAENRLLKLALEQVSKTTRDAANWKLAGELRSLMSEIGSSKDVDGDFKRWRNERLMSHYRPVKPWCELILNQQMPLSVAGNWHGLSLLFPMDKLFERYVAAWLRRSIPPTIRLRSPAASEYLTVHDGDKMFRLEPDLLLESTNDKWVLDTKWKKLDAADRGNKYGLSQGDFYQLYAYGKKYLAGQSSSELVLIYPATESFSKSLPVFDYGDGMKLWVLPFDLTGQVLIDSEETTLPIGFHAFEKKAA</sequence>
<dbReference type="Proteomes" id="UP000317365">
    <property type="component" value="Chromosome"/>
</dbReference>
<accession>A0A515EVT6</accession>
<dbReference type="KEGG" id="rhg:EXZ61_05465"/>
<gene>
    <name evidence="1" type="ORF">EXZ61_05465</name>
</gene>
<dbReference type="GO" id="GO:0004519">
    <property type="term" value="F:endonuclease activity"/>
    <property type="evidence" value="ECO:0007669"/>
    <property type="project" value="UniProtKB-KW"/>
</dbReference>
<keyword evidence="2" id="KW-1185">Reference proteome</keyword>
<dbReference type="Pfam" id="PF10117">
    <property type="entry name" value="McrBC"/>
    <property type="match status" value="1"/>
</dbReference>
<dbReference type="EMBL" id="CP036282">
    <property type="protein sequence ID" value="QDL56683.1"/>
    <property type="molecule type" value="Genomic_DNA"/>
</dbReference>
<name>A0A515EVT6_9BURK</name>
<reference evidence="2" key="1">
    <citation type="submission" date="2019-02" db="EMBL/GenBank/DDBJ databases">
        <title>Complete genome sequence of Rhodoferax sp. Gr-4.</title>
        <authorList>
            <person name="Jin L."/>
        </authorList>
    </citation>
    <scope>NUCLEOTIDE SEQUENCE [LARGE SCALE GENOMIC DNA]</scope>
    <source>
        <strain evidence="2">Gr-4</strain>
    </source>
</reference>
<evidence type="ECO:0000313" key="1">
    <source>
        <dbReference type="EMBL" id="QDL56683.1"/>
    </source>
</evidence>
<proteinExistence type="predicted"/>
<evidence type="ECO:0000313" key="2">
    <source>
        <dbReference type="Proteomes" id="UP000317365"/>
    </source>
</evidence>
<dbReference type="AlphaFoldDB" id="A0A515EVT6"/>
<keyword evidence="1" id="KW-0378">Hydrolase</keyword>
<dbReference type="InterPro" id="IPR019292">
    <property type="entry name" value="McrC"/>
</dbReference>
<dbReference type="REBASE" id="350679">
    <property type="entry name" value="RspGr4McrBCP"/>
</dbReference>
<dbReference type="PANTHER" id="PTHR38733:SF1">
    <property type="entry name" value="TYPE IV METHYL-DIRECTED RESTRICTION ENZYME ECOKMCRBC"/>
    <property type="match status" value="1"/>
</dbReference>
<keyword evidence="1" id="KW-0255">Endonuclease</keyword>
<organism evidence="1 2">
    <name type="scientific">Rhodoferax aquaticus</name>
    <dbReference type="NCBI Taxonomy" id="2527691"/>
    <lineage>
        <taxon>Bacteria</taxon>
        <taxon>Pseudomonadati</taxon>
        <taxon>Pseudomonadota</taxon>
        <taxon>Betaproteobacteria</taxon>
        <taxon>Burkholderiales</taxon>
        <taxon>Comamonadaceae</taxon>
        <taxon>Rhodoferax</taxon>
    </lineage>
</organism>
<dbReference type="PANTHER" id="PTHR38733">
    <property type="entry name" value="PROTEIN MCRC"/>
    <property type="match status" value="1"/>
</dbReference>
<protein>
    <submittedName>
        <fullName evidence="1">Restriction endonuclease</fullName>
    </submittedName>
</protein>
<keyword evidence="1" id="KW-0540">Nuclease</keyword>